<sequence>MKKSQHSKQVLSTPVTLGVLLDYTEEILMPAMSKLIDDKLDEKLKSSNAKLENNLKTYIDRRLTDNNIELLQKLDEKYFKDIAFKQKTVELFKKHKIGTSADVSFLVGSIAAV</sequence>
<name>A0A1F6M2P7_9BACT</name>
<dbReference type="EMBL" id="MFPX01000029">
    <property type="protein sequence ID" value="OGH65870.1"/>
    <property type="molecule type" value="Genomic_DNA"/>
</dbReference>
<dbReference type="AlphaFoldDB" id="A0A1F6M2P7"/>
<evidence type="ECO:0000313" key="1">
    <source>
        <dbReference type="EMBL" id="OGH65870.1"/>
    </source>
</evidence>
<dbReference type="STRING" id="1798676.A3B90_03135"/>
<comment type="caution">
    <text evidence="1">The sequence shown here is derived from an EMBL/GenBank/DDBJ whole genome shotgun (WGS) entry which is preliminary data.</text>
</comment>
<gene>
    <name evidence="1" type="ORF">A3B90_03135</name>
</gene>
<reference evidence="1 2" key="1">
    <citation type="journal article" date="2016" name="Nat. Commun.">
        <title>Thousands of microbial genomes shed light on interconnected biogeochemical processes in an aquifer system.</title>
        <authorList>
            <person name="Anantharaman K."/>
            <person name="Brown C.T."/>
            <person name="Hug L.A."/>
            <person name="Sharon I."/>
            <person name="Castelle C.J."/>
            <person name="Probst A.J."/>
            <person name="Thomas B.C."/>
            <person name="Singh A."/>
            <person name="Wilkins M.J."/>
            <person name="Karaoz U."/>
            <person name="Brodie E.L."/>
            <person name="Williams K.H."/>
            <person name="Hubbard S.S."/>
            <person name="Banfield J.F."/>
        </authorList>
    </citation>
    <scope>NUCLEOTIDE SEQUENCE [LARGE SCALE GENOMIC DNA]</scope>
</reference>
<proteinExistence type="predicted"/>
<organism evidence="1 2">
    <name type="scientific">Candidatus Magasanikbacteria bacterium RIFCSPHIGHO2_02_FULL_41_13</name>
    <dbReference type="NCBI Taxonomy" id="1798676"/>
    <lineage>
        <taxon>Bacteria</taxon>
        <taxon>Candidatus Magasanikiibacteriota</taxon>
    </lineage>
</organism>
<accession>A0A1F6M2P7</accession>
<evidence type="ECO:0000313" key="2">
    <source>
        <dbReference type="Proteomes" id="UP000178742"/>
    </source>
</evidence>
<protein>
    <submittedName>
        <fullName evidence="1">Uncharacterized protein</fullName>
    </submittedName>
</protein>
<dbReference type="Proteomes" id="UP000178742">
    <property type="component" value="Unassembled WGS sequence"/>
</dbReference>